<keyword evidence="4" id="KW-0547">Nucleotide-binding</keyword>
<dbReference type="GO" id="GO:0043066">
    <property type="term" value="P:negative regulation of apoptotic process"/>
    <property type="evidence" value="ECO:0007669"/>
    <property type="project" value="EnsemblMetazoa"/>
</dbReference>
<dbReference type="Gene3D" id="1.10.150.80">
    <property type="entry name" value="HRDC domain"/>
    <property type="match status" value="1"/>
</dbReference>
<evidence type="ECO:0000259" key="20">
    <source>
        <dbReference type="PROSITE" id="PS51194"/>
    </source>
</evidence>
<dbReference type="InParanoid" id="A0A1S0ULC8"/>
<dbReference type="SUPFAM" id="SSF46785">
    <property type="entry name" value="Winged helix' DNA-binding domain"/>
    <property type="match status" value="1"/>
</dbReference>
<dbReference type="InterPro" id="IPR004589">
    <property type="entry name" value="DNA_helicase_ATP-dep_RecQ"/>
</dbReference>
<evidence type="ECO:0000256" key="5">
    <source>
        <dbReference type="ARBA" id="ARBA00022801"/>
    </source>
</evidence>
<dbReference type="NCBIfam" id="TIGR00614">
    <property type="entry name" value="recQ_fam"/>
    <property type="match status" value="1"/>
</dbReference>
<dbReference type="InterPro" id="IPR011545">
    <property type="entry name" value="DEAD/DEAH_box_helicase_dom"/>
</dbReference>
<dbReference type="GO" id="GO:0071139">
    <property type="term" value="P:resolution of DNA recombination intermediates"/>
    <property type="evidence" value="ECO:0007669"/>
    <property type="project" value="EnsemblMetazoa"/>
</dbReference>
<dbReference type="InterPro" id="IPR036390">
    <property type="entry name" value="WH_DNA-bd_sf"/>
</dbReference>
<dbReference type="FunCoup" id="A0A1S0ULC8">
    <property type="interactions" value="286"/>
</dbReference>
<dbReference type="OMA" id="LEIVAYC"/>
<evidence type="ECO:0000256" key="15">
    <source>
        <dbReference type="ARBA" id="ARBA00076065"/>
    </source>
</evidence>
<comment type="subcellular location">
    <subcellularLocation>
        <location evidence="2">Nucleus</location>
    </subcellularLocation>
</comment>
<dbReference type="PANTHER" id="PTHR13710">
    <property type="entry name" value="DNA HELICASE RECQ FAMILY MEMBER"/>
    <property type="match status" value="1"/>
</dbReference>
<dbReference type="GO" id="GO:0005694">
    <property type="term" value="C:chromosome"/>
    <property type="evidence" value="ECO:0007669"/>
    <property type="project" value="EnsemblMetazoa"/>
</dbReference>
<dbReference type="EMBL" id="JH712077">
    <property type="protein sequence ID" value="EJD76373.1"/>
    <property type="molecule type" value="Genomic_DNA"/>
</dbReference>
<evidence type="ECO:0000256" key="4">
    <source>
        <dbReference type="ARBA" id="ARBA00022741"/>
    </source>
</evidence>
<dbReference type="AlphaFoldDB" id="A0A1S0ULC8"/>
<sequence length="1044" mass="118831">MLEGSSLKLRYDAVKCRERVQFGKYRFIKPSGNFVIPEFMFQFHKESQVMAPTSKPRLKPCTPQKEKIVPNVTDDFDDDELLRLADATELEHVPALASSSVFVVKNEGRSGHESVVAVMPDPSRCDEIYLNDSVDDEEIEFHDSPNDLFDADVDEVTSNEKLLTYDGNIDSKQQGVVEVVTLSPDSIFSKSKIAPRTILHNNDVCDNDLDNNDIKMEAEENIHSTYHITSELDDAHLLLCNSEKHRHDMHGQFRAFLQDDGDQFEDETRHLGQKLCSEMYRVLKSRFGFNQFRHRQKHAIIAALLGYDCFILMPTGAGKSLCYQLPAVLSEGVTVVISPLKSLIEDQKMKMKELEICCYALTSELSQAESDRIYGMLNENSPKIKLLYVTPEKIAASEKLNNVFHSLHRRGLLTRFVVDEAHCVSQWGHDFRPDYTKLQSLRRMFTNPVVPVMALTATATPKIVTDTRVHLAIQQSKLFISSFVRTNLKYDVIAKGPRSLLKVMDRMKILYPGKSGIVYCLSRKDCESVAKMLESHSMSSEVYHAGLSDKKRLEVQTRWINNRVNVICATIAFGMGIDKPDVRFVIHFSIPKSIEGYYQETGRAGRDGLNSYCAILYSYNDSVRIRKMIEGENNTQGVRTMHLSSVLEIVAYCENVSICRRKWLVEHFGEVYDAEACRKSNSPCDICVQQIKNANAYKVYDVTEEAKLVAQSMLHMHNVTLKYLADLYRGRMGQKKFADMAVRLGHTKYAMFGRGVGMQETDASRFVRKLVIDGIITEQLYNTKFDTTVAYAELTELGRELANGRSRMKVYLHLSNQPDDGRNSHGMEVTALMSINSVSEMEALKEKYMVKHADLFGKCKRDLLRLFSDIASTEGFSSYLPIINSEGIEQIAALMPRTYSDLLQIDSMTARKAERYGAQIMCMLKEYWNELDAREENEIKRQLNHMNTSKDIVGGFRDVQIDGTVAPNTVTNSQVVSGRGKYFPYFGTSTYLPRKRDKDRKRGFNESQTSSSPRGSSRSRHGWRKTSAFRKTKIPINRSLFPNL</sequence>
<dbReference type="CDD" id="cd18794">
    <property type="entry name" value="SF2_C_RecQ"/>
    <property type="match status" value="1"/>
</dbReference>
<dbReference type="Pfam" id="PF00270">
    <property type="entry name" value="DEAD"/>
    <property type="match status" value="1"/>
</dbReference>
<name>A0A1S0ULC8_LOALO</name>
<evidence type="ECO:0000256" key="8">
    <source>
        <dbReference type="ARBA" id="ARBA00023125"/>
    </source>
</evidence>
<dbReference type="GO" id="GO:0006260">
    <property type="term" value="P:DNA replication"/>
    <property type="evidence" value="ECO:0007669"/>
    <property type="project" value="InterPro"/>
</dbReference>
<evidence type="ECO:0000256" key="14">
    <source>
        <dbReference type="ARBA" id="ARBA00049360"/>
    </source>
</evidence>
<dbReference type="GO" id="GO:0005634">
    <property type="term" value="C:nucleus"/>
    <property type="evidence" value="ECO:0007669"/>
    <property type="project" value="UniProtKB-SubCell"/>
</dbReference>
<keyword evidence="9" id="KW-0413">Isomerase</keyword>
<evidence type="ECO:0000259" key="18">
    <source>
        <dbReference type="PROSITE" id="PS50967"/>
    </source>
</evidence>
<dbReference type="EC" id="5.6.2.4" evidence="12"/>
<keyword evidence="6" id="KW-0347">Helicase</keyword>
<feature type="domain" description="Helicase ATP-binding" evidence="19">
    <location>
        <begin position="300"/>
        <end position="477"/>
    </location>
</feature>
<dbReference type="GO" id="GO:0000278">
    <property type="term" value="P:mitotic cell cycle"/>
    <property type="evidence" value="ECO:0007669"/>
    <property type="project" value="EnsemblMetazoa"/>
</dbReference>
<feature type="compositionally biased region" description="Basic and acidic residues" evidence="17">
    <location>
        <begin position="994"/>
        <end position="1004"/>
    </location>
</feature>
<keyword evidence="5" id="KW-0378">Hydrolase</keyword>
<evidence type="ECO:0000256" key="11">
    <source>
        <dbReference type="ARBA" id="ARBA00034617"/>
    </source>
</evidence>
<dbReference type="InterPro" id="IPR002121">
    <property type="entry name" value="HRDC_dom"/>
</dbReference>
<dbReference type="SMART" id="SM00490">
    <property type="entry name" value="HELICc"/>
    <property type="match status" value="1"/>
</dbReference>
<dbReference type="GO" id="GO:0005737">
    <property type="term" value="C:cytoplasm"/>
    <property type="evidence" value="ECO:0007669"/>
    <property type="project" value="TreeGrafter"/>
</dbReference>
<dbReference type="KEGG" id="loa:LOAG_16667"/>
<dbReference type="PANTHER" id="PTHR13710:SF153">
    <property type="entry name" value="RECQ-LIKE DNA HELICASE BLM"/>
    <property type="match status" value="1"/>
</dbReference>
<dbReference type="GO" id="GO:0016787">
    <property type="term" value="F:hydrolase activity"/>
    <property type="evidence" value="ECO:0007669"/>
    <property type="project" value="UniProtKB-KW"/>
</dbReference>
<dbReference type="GO" id="GO:0010165">
    <property type="term" value="P:response to X-ray"/>
    <property type="evidence" value="ECO:0007669"/>
    <property type="project" value="EnsemblMetazoa"/>
</dbReference>
<dbReference type="GO" id="GO:0003677">
    <property type="term" value="F:DNA binding"/>
    <property type="evidence" value="ECO:0007669"/>
    <property type="project" value="UniProtKB-KW"/>
</dbReference>
<comment type="cofactor">
    <cofactor evidence="1">
        <name>Zn(2+)</name>
        <dbReference type="ChEBI" id="CHEBI:29105"/>
    </cofactor>
</comment>
<dbReference type="FunFam" id="3.40.50.300:FF:000296">
    <property type="entry name" value="ATP-dependent DNA helicase RecQ"/>
    <property type="match status" value="1"/>
</dbReference>
<evidence type="ECO:0000256" key="16">
    <source>
        <dbReference type="ARBA" id="ARBA00076271"/>
    </source>
</evidence>
<evidence type="ECO:0000313" key="21">
    <source>
        <dbReference type="EMBL" id="EJD76373.1"/>
    </source>
</evidence>
<dbReference type="SMART" id="SM00341">
    <property type="entry name" value="HRDC"/>
    <property type="match status" value="1"/>
</dbReference>
<dbReference type="FunFam" id="3.40.50.300:FF:000340">
    <property type="entry name" value="Bloom syndrome, RecQ helicase"/>
    <property type="match status" value="1"/>
</dbReference>
<evidence type="ECO:0000256" key="12">
    <source>
        <dbReference type="ARBA" id="ARBA00034808"/>
    </source>
</evidence>
<evidence type="ECO:0000256" key="13">
    <source>
        <dbReference type="ARBA" id="ARBA00044542"/>
    </source>
</evidence>
<dbReference type="GO" id="GO:0000077">
    <property type="term" value="P:DNA damage checkpoint signaling"/>
    <property type="evidence" value="ECO:0007669"/>
    <property type="project" value="EnsemblMetazoa"/>
</dbReference>
<dbReference type="InterPro" id="IPR032284">
    <property type="entry name" value="RecQ_Zn-bd"/>
</dbReference>
<dbReference type="InterPro" id="IPR044876">
    <property type="entry name" value="HRDC_dom_sf"/>
</dbReference>
<evidence type="ECO:0000259" key="19">
    <source>
        <dbReference type="PROSITE" id="PS51192"/>
    </source>
</evidence>
<organism evidence="21">
    <name type="scientific">Loa loa</name>
    <name type="common">Eye worm</name>
    <name type="synonym">Filaria loa</name>
    <dbReference type="NCBI Taxonomy" id="7209"/>
    <lineage>
        <taxon>Eukaryota</taxon>
        <taxon>Metazoa</taxon>
        <taxon>Ecdysozoa</taxon>
        <taxon>Nematoda</taxon>
        <taxon>Chromadorea</taxon>
        <taxon>Rhabditida</taxon>
        <taxon>Spirurina</taxon>
        <taxon>Spiruromorpha</taxon>
        <taxon>Filarioidea</taxon>
        <taxon>Onchocercidae</taxon>
        <taxon>Loa</taxon>
    </lineage>
</organism>
<dbReference type="Pfam" id="PF16124">
    <property type="entry name" value="RecQ_Zn_bind"/>
    <property type="match status" value="1"/>
</dbReference>
<dbReference type="SUPFAM" id="SSF47819">
    <property type="entry name" value="HRDC-like"/>
    <property type="match status" value="1"/>
</dbReference>
<accession>A0A1S0ULC8</accession>
<gene>
    <name evidence="21" type="ORF">LOAG_16667</name>
</gene>
<feature type="domain" description="Helicase C-terminal" evidence="20">
    <location>
        <begin position="502"/>
        <end position="647"/>
    </location>
</feature>
<evidence type="ECO:0000256" key="17">
    <source>
        <dbReference type="SAM" id="MobiDB-lite"/>
    </source>
</evidence>
<evidence type="ECO:0000256" key="10">
    <source>
        <dbReference type="ARBA" id="ARBA00023242"/>
    </source>
</evidence>
<evidence type="ECO:0000256" key="7">
    <source>
        <dbReference type="ARBA" id="ARBA00022840"/>
    </source>
</evidence>
<dbReference type="GO" id="GO:0000712">
    <property type="term" value="P:resolution of meiotic recombination intermediates"/>
    <property type="evidence" value="ECO:0007669"/>
    <property type="project" value="EnsemblMetazoa"/>
</dbReference>
<dbReference type="GO" id="GO:0051307">
    <property type="term" value="P:meiotic chromosome separation"/>
    <property type="evidence" value="ECO:0007669"/>
    <property type="project" value="EnsemblMetazoa"/>
</dbReference>
<dbReference type="InterPro" id="IPR014001">
    <property type="entry name" value="Helicase_ATP-bd"/>
</dbReference>
<dbReference type="GO" id="GO:0043138">
    <property type="term" value="F:3'-5' DNA helicase activity"/>
    <property type="evidence" value="ECO:0007669"/>
    <property type="project" value="UniProtKB-EC"/>
</dbReference>
<dbReference type="Gene3D" id="1.10.10.10">
    <property type="entry name" value="Winged helix-like DNA-binding domain superfamily/Winged helix DNA-binding domain"/>
    <property type="match status" value="1"/>
</dbReference>
<dbReference type="GO" id="GO:0019899">
    <property type="term" value="F:enzyme binding"/>
    <property type="evidence" value="ECO:0007669"/>
    <property type="project" value="EnsemblMetazoa"/>
</dbReference>
<dbReference type="RefSeq" id="XP_020307177.1">
    <property type="nucleotide sequence ID" value="XM_020449317.1"/>
</dbReference>
<evidence type="ECO:0000256" key="3">
    <source>
        <dbReference type="ARBA" id="ARBA00005446"/>
    </source>
</evidence>
<protein>
    <recommendedName>
        <fullName evidence="12">DNA 3'-5' helicase</fullName>
        <ecNumber evidence="12">5.6.2.4</ecNumber>
    </recommendedName>
    <alternativeName>
        <fullName evidence="15">Bloom syndrome protein homolog</fullName>
    </alternativeName>
    <alternativeName>
        <fullName evidence="13">DNA 3'-5' helicase BLM</fullName>
    </alternativeName>
    <alternativeName>
        <fullName evidence="16">RecQ helicase homolog</fullName>
    </alternativeName>
</protein>
<comment type="catalytic activity">
    <reaction evidence="11">
        <text>Couples ATP hydrolysis with the unwinding of duplex DNA by translocating in the 3'-5' direction.</text>
        <dbReference type="EC" id="5.6.2.4"/>
    </reaction>
</comment>
<feature type="compositionally biased region" description="Low complexity" evidence="17">
    <location>
        <begin position="1007"/>
        <end position="1016"/>
    </location>
</feature>
<dbReference type="Pfam" id="PF09382">
    <property type="entry name" value="RQC"/>
    <property type="match status" value="1"/>
</dbReference>
<dbReference type="InterPro" id="IPR010997">
    <property type="entry name" value="HRDC-like_sf"/>
</dbReference>
<dbReference type="GeneID" id="9948719"/>
<dbReference type="InterPro" id="IPR036388">
    <property type="entry name" value="WH-like_DNA-bd_sf"/>
</dbReference>
<keyword evidence="10" id="KW-0539">Nucleus</keyword>
<proteinExistence type="inferred from homology"/>
<comment type="similarity">
    <text evidence="3">Belongs to the helicase family. RecQ subfamily.</text>
</comment>
<dbReference type="InterPro" id="IPR027417">
    <property type="entry name" value="P-loop_NTPase"/>
</dbReference>
<keyword evidence="8" id="KW-0238">DNA-binding</keyword>
<dbReference type="SMART" id="SM00956">
    <property type="entry name" value="RQC"/>
    <property type="match status" value="1"/>
</dbReference>
<dbReference type="GO" id="GO:0009378">
    <property type="term" value="F:four-way junction helicase activity"/>
    <property type="evidence" value="ECO:0007669"/>
    <property type="project" value="TreeGrafter"/>
</dbReference>
<dbReference type="Pfam" id="PF00570">
    <property type="entry name" value="HRDC"/>
    <property type="match status" value="1"/>
</dbReference>
<feature type="domain" description="HRDC" evidence="18">
    <location>
        <begin position="853"/>
        <end position="934"/>
    </location>
</feature>
<feature type="compositionally biased region" description="Basic residues" evidence="17">
    <location>
        <begin position="1017"/>
        <end position="1029"/>
    </location>
</feature>
<dbReference type="GO" id="GO:0005524">
    <property type="term" value="F:ATP binding"/>
    <property type="evidence" value="ECO:0007669"/>
    <property type="project" value="UniProtKB-KW"/>
</dbReference>
<dbReference type="SUPFAM" id="SSF52540">
    <property type="entry name" value="P-loop containing nucleoside triphosphate hydrolases"/>
    <property type="match status" value="1"/>
</dbReference>
<feature type="region of interest" description="Disordered" evidence="17">
    <location>
        <begin position="993"/>
        <end position="1029"/>
    </location>
</feature>
<dbReference type="CTD" id="9948719"/>
<evidence type="ECO:0000256" key="2">
    <source>
        <dbReference type="ARBA" id="ARBA00004123"/>
    </source>
</evidence>
<dbReference type="PROSITE" id="PS51194">
    <property type="entry name" value="HELICASE_CTER"/>
    <property type="match status" value="1"/>
</dbReference>
<evidence type="ECO:0000256" key="9">
    <source>
        <dbReference type="ARBA" id="ARBA00023235"/>
    </source>
</evidence>
<comment type="catalytic activity">
    <reaction evidence="14">
        <text>ATP + H2O = ADP + phosphate + H(+)</text>
        <dbReference type="Rhea" id="RHEA:13065"/>
        <dbReference type="ChEBI" id="CHEBI:15377"/>
        <dbReference type="ChEBI" id="CHEBI:15378"/>
        <dbReference type="ChEBI" id="CHEBI:30616"/>
        <dbReference type="ChEBI" id="CHEBI:43474"/>
        <dbReference type="ChEBI" id="CHEBI:456216"/>
    </reaction>
</comment>
<evidence type="ECO:0000256" key="1">
    <source>
        <dbReference type="ARBA" id="ARBA00001947"/>
    </source>
</evidence>
<dbReference type="GO" id="GO:0010705">
    <property type="term" value="P:meiotic DNA double-strand break processing involved in reciprocal meiotic recombination"/>
    <property type="evidence" value="ECO:0007669"/>
    <property type="project" value="EnsemblMetazoa"/>
</dbReference>
<dbReference type="InterPro" id="IPR018982">
    <property type="entry name" value="RQC_domain"/>
</dbReference>
<evidence type="ECO:0000256" key="6">
    <source>
        <dbReference type="ARBA" id="ARBA00022806"/>
    </source>
</evidence>
<dbReference type="Pfam" id="PF00271">
    <property type="entry name" value="Helicase_C"/>
    <property type="match status" value="1"/>
</dbReference>
<dbReference type="SMART" id="SM00487">
    <property type="entry name" value="DEXDc"/>
    <property type="match status" value="1"/>
</dbReference>
<dbReference type="PROSITE" id="PS51192">
    <property type="entry name" value="HELICASE_ATP_BIND_1"/>
    <property type="match status" value="1"/>
</dbReference>
<dbReference type="GO" id="GO:0000724">
    <property type="term" value="P:double-strand break repair via homologous recombination"/>
    <property type="evidence" value="ECO:0007669"/>
    <property type="project" value="TreeGrafter"/>
</dbReference>
<reference evidence="21" key="1">
    <citation type="submission" date="2012-04" db="EMBL/GenBank/DDBJ databases">
        <title>The Genome Sequence of Loa loa.</title>
        <authorList>
            <consortium name="The Broad Institute Genome Sequencing Platform"/>
            <consortium name="Broad Institute Genome Sequencing Center for Infectious Disease"/>
            <person name="Nutman T.B."/>
            <person name="Fink D.L."/>
            <person name="Russ C."/>
            <person name="Young S."/>
            <person name="Zeng Q."/>
            <person name="Gargeya S."/>
            <person name="Alvarado L."/>
            <person name="Berlin A."/>
            <person name="Chapman S.B."/>
            <person name="Chen Z."/>
            <person name="Freedman E."/>
            <person name="Gellesch M."/>
            <person name="Goldberg J."/>
            <person name="Griggs A."/>
            <person name="Gujja S."/>
            <person name="Heilman E.R."/>
            <person name="Heiman D."/>
            <person name="Howarth C."/>
            <person name="Mehta T."/>
            <person name="Neiman D."/>
            <person name="Pearson M."/>
            <person name="Roberts A."/>
            <person name="Saif S."/>
            <person name="Shea T."/>
            <person name="Shenoy N."/>
            <person name="Sisk P."/>
            <person name="Stolte C."/>
            <person name="Sykes S."/>
            <person name="White J."/>
            <person name="Yandava C."/>
            <person name="Haas B."/>
            <person name="Henn M.R."/>
            <person name="Nusbaum C."/>
            <person name="Birren B."/>
        </authorList>
    </citation>
    <scope>NUCLEOTIDE SEQUENCE [LARGE SCALE GENOMIC DNA]</scope>
</reference>
<dbReference type="Gene3D" id="3.40.50.300">
    <property type="entry name" value="P-loop containing nucleotide triphosphate hydrolases"/>
    <property type="match status" value="2"/>
</dbReference>
<dbReference type="GO" id="GO:0008340">
    <property type="term" value="P:determination of adult lifespan"/>
    <property type="evidence" value="ECO:0007669"/>
    <property type="project" value="EnsemblMetazoa"/>
</dbReference>
<dbReference type="GO" id="GO:0051276">
    <property type="term" value="P:chromosome organization"/>
    <property type="evidence" value="ECO:0007669"/>
    <property type="project" value="EnsemblMetazoa"/>
</dbReference>
<dbReference type="InterPro" id="IPR001650">
    <property type="entry name" value="Helicase_C-like"/>
</dbReference>
<keyword evidence="7" id="KW-0067">ATP-binding</keyword>
<dbReference type="OrthoDB" id="10261556at2759"/>
<dbReference type="PROSITE" id="PS50967">
    <property type="entry name" value="HRDC"/>
    <property type="match status" value="1"/>
</dbReference>